<dbReference type="EMBL" id="VLKH01000004">
    <property type="protein sequence ID" value="TWH80618.1"/>
    <property type="molecule type" value="Genomic_DNA"/>
</dbReference>
<evidence type="ECO:0000256" key="7">
    <source>
        <dbReference type="SAM" id="Phobius"/>
    </source>
</evidence>
<protein>
    <submittedName>
        <fullName evidence="10">Uncharacterized membrane protein YcaP (DUF421 family)</fullName>
    </submittedName>
</protein>
<dbReference type="Pfam" id="PF04239">
    <property type="entry name" value="DUF421"/>
    <property type="match status" value="1"/>
</dbReference>
<evidence type="ECO:0000256" key="3">
    <source>
        <dbReference type="ARBA" id="ARBA00022475"/>
    </source>
</evidence>
<evidence type="ECO:0000256" key="1">
    <source>
        <dbReference type="ARBA" id="ARBA00004651"/>
    </source>
</evidence>
<feature type="transmembrane region" description="Helical" evidence="7">
    <location>
        <begin position="6"/>
        <end position="25"/>
    </location>
</feature>
<sequence length="230" mass="26694">MQWFELTLRIFASYLVLLVMTRLMGKKQLSQLTFFNYVTGITIGSMASSLATDNSLQFEHGIYGLILWSSLTVLMEYLTLKSVKIRYWTDGRPTVLIKHGEIVKSALQKTRYNMDELNMMLRKINIFNMEEVDYAILENNGDLTVLKKVEYLNFTKMDSGKSFKPNKSFPTEVINGGKINKDTLNEMGLDMKWLEFEIKKKGYKLEDIFYAEIDSSTELFVMPVNKDDYS</sequence>
<dbReference type="PANTHER" id="PTHR34582">
    <property type="entry name" value="UPF0702 TRANSMEMBRANE PROTEIN YCAP"/>
    <property type="match status" value="1"/>
</dbReference>
<evidence type="ECO:0000259" key="9">
    <source>
        <dbReference type="Pfam" id="PF20730"/>
    </source>
</evidence>
<comment type="caution">
    <text evidence="10">The sequence shown here is derived from an EMBL/GenBank/DDBJ whole genome shotgun (WGS) entry which is preliminary data.</text>
</comment>
<evidence type="ECO:0000256" key="2">
    <source>
        <dbReference type="ARBA" id="ARBA00006448"/>
    </source>
</evidence>
<reference evidence="10 11" key="1">
    <citation type="submission" date="2019-07" db="EMBL/GenBank/DDBJ databases">
        <title>Genomic Encyclopedia of Type Strains, Phase I: the one thousand microbial genomes (KMG-I) project.</title>
        <authorList>
            <person name="Kyrpides N."/>
        </authorList>
    </citation>
    <scope>NUCLEOTIDE SEQUENCE [LARGE SCALE GENOMIC DNA]</scope>
    <source>
        <strain evidence="10 11">DSM 13558</strain>
    </source>
</reference>
<dbReference type="PANTHER" id="PTHR34582:SF7">
    <property type="entry name" value="UPF0702 TRANSMEMBRANE PROTEIN YDFS"/>
    <property type="match status" value="1"/>
</dbReference>
<keyword evidence="5 7" id="KW-1133">Transmembrane helix</keyword>
<evidence type="ECO:0000256" key="5">
    <source>
        <dbReference type="ARBA" id="ARBA00022989"/>
    </source>
</evidence>
<feature type="transmembrane region" description="Helical" evidence="7">
    <location>
        <begin position="32"/>
        <end position="50"/>
    </location>
</feature>
<keyword evidence="6 7" id="KW-0472">Membrane</keyword>
<feature type="domain" description="YetF C-terminal" evidence="8">
    <location>
        <begin position="81"/>
        <end position="214"/>
    </location>
</feature>
<dbReference type="AlphaFoldDB" id="A0A562JBK6"/>
<feature type="transmembrane region" description="Helical" evidence="7">
    <location>
        <begin position="62"/>
        <end position="80"/>
    </location>
</feature>
<evidence type="ECO:0000256" key="4">
    <source>
        <dbReference type="ARBA" id="ARBA00022692"/>
    </source>
</evidence>
<dbReference type="OrthoDB" id="9778331at2"/>
<proteinExistence type="inferred from homology"/>
<evidence type="ECO:0000313" key="11">
    <source>
        <dbReference type="Proteomes" id="UP000315343"/>
    </source>
</evidence>
<keyword evidence="3" id="KW-1003">Cell membrane</keyword>
<evidence type="ECO:0000256" key="6">
    <source>
        <dbReference type="ARBA" id="ARBA00023136"/>
    </source>
</evidence>
<dbReference type="Pfam" id="PF20730">
    <property type="entry name" value="YetF_N"/>
    <property type="match status" value="1"/>
</dbReference>
<organism evidence="10 11">
    <name type="scientific">Sedimentibacter saalensis</name>
    <dbReference type="NCBI Taxonomy" id="130788"/>
    <lineage>
        <taxon>Bacteria</taxon>
        <taxon>Bacillati</taxon>
        <taxon>Bacillota</taxon>
        <taxon>Tissierellia</taxon>
        <taxon>Sedimentibacter</taxon>
    </lineage>
</organism>
<dbReference type="InterPro" id="IPR048454">
    <property type="entry name" value="YetF_N"/>
</dbReference>
<comment type="subcellular location">
    <subcellularLocation>
        <location evidence="1">Cell membrane</location>
        <topology evidence="1">Multi-pass membrane protein</topology>
    </subcellularLocation>
</comment>
<dbReference type="GO" id="GO:0005886">
    <property type="term" value="C:plasma membrane"/>
    <property type="evidence" value="ECO:0007669"/>
    <property type="project" value="UniProtKB-SubCell"/>
</dbReference>
<comment type="similarity">
    <text evidence="2">Belongs to the UPF0702 family.</text>
</comment>
<gene>
    <name evidence="10" type="ORF">LY60_01880</name>
</gene>
<evidence type="ECO:0000313" key="10">
    <source>
        <dbReference type="EMBL" id="TWH80618.1"/>
    </source>
</evidence>
<dbReference type="Proteomes" id="UP000315343">
    <property type="component" value="Unassembled WGS sequence"/>
</dbReference>
<accession>A0A562JBK6</accession>
<feature type="domain" description="YetF-like N-terminal transmembrane" evidence="9">
    <location>
        <begin position="5"/>
        <end position="78"/>
    </location>
</feature>
<keyword evidence="4 7" id="KW-0812">Transmembrane</keyword>
<dbReference type="Gene3D" id="3.30.240.20">
    <property type="entry name" value="bsu07140 like domains"/>
    <property type="match status" value="2"/>
</dbReference>
<dbReference type="InterPro" id="IPR007353">
    <property type="entry name" value="DUF421"/>
</dbReference>
<evidence type="ECO:0000259" key="8">
    <source>
        <dbReference type="Pfam" id="PF04239"/>
    </source>
</evidence>
<dbReference type="RefSeq" id="WP_145082615.1">
    <property type="nucleotide sequence ID" value="NZ_JAYFNS010000003.1"/>
</dbReference>
<dbReference type="InterPro" id="IPR023090">
    <property type="entry name" value="UPF0702_alpha/beta_dom_sf"/>
</dbReference>
<keyword evidence="11" id="KW-1185">Reference proteome</keyword>
<name>A0A562JBK6_9FIRM</name>